<feature type="chain" id="PRO_5011586444" description="Outer membrane protein transport protein (OMPP1/FadL/TodX)" evidence="1">
    <location>
        <begin position="20"/>
        <end position="548"/>
    </location>
</feature>
<evidence type="ECO:0000313" key="2">
    <source>
        <dbReference type="EMBL" id="SDM04336.1"/>
    </source>
</evidence>
<feature type="signal peptide" evidence="1">
    <location>
        <begin position="1"/>
        <end position="19"/>
    </location>
</feature>
<dbReference type="RefSeq" id="WP_143011081.1">
    <property type="nucleotide sequence ID" value="NZ_FNGS01000004.1"/>
</dbReference>
<evidence type="ECO:0000256" key="1">
    <source>
        <dbReference type="SAM" id="SignalP"/>
    </source>
</evidence>
<sequence>MKRISGFVALFLLSGAAWAQDNNYESLARLFSQTNPQGSARMQAMGGTHTALGADVTTLSGNPAGLGFYTRSELSISPMFSQINNSSQYISRTQDASTNQFTLGNVGIILAGDKRNPVRSSRWVGGSFGASYSRQNILKSSIRFGDRNQYSSMADYFAQYANDEAKGSSAGVTAFDFKKDLQANGNVFDYPTSMYYYGLLIDPGSPSGPPYSGTEPHKTTNQSFAFNSSGYTSQWNFAYGANYMNKLYVGLGFALARMSYTTSKVMTENFENPNAISGFTYNNDLTTSGKGFNISAGLIYRPSDIVRVGVSITTPTWYTINESAGQGLQTRLARPFEVSEDTNPEWDNSLPGTLRSAGFNVTTQNGTNYITSVPQLSVLPFDSQYRLRTPMKLAGGLGLFFGKVGFISLDAELINYSNMKFSSDDPNADGGLSDGYYTGIVRNTYRNVANFKLGGEVRADQVSFRAGISYYQDPYKQTSQFNSLDRARWIYSGGIGYKTDKFYADAAVLYGVQTTAYTPYILSTTQDYASAKIKNTTTTGVLTVGVYF</sequence>
<protein>
    <recommendedName>
        <fullName evidence="4">Outer membrane protein transport protein (OMPP1/FadL/TodX)</fullName>
    </recommendedName>
</protein>
<evidence type="ECO:0000313" key="3">
    <source>
        <dbReference type="Proteomes" id="UP000198901"/>
    </source>
</evidence>
<dbReference type="Gene3D" id="2.40.160.60">
    <property type="entry name" value="Outer membrane protein transport protein (OMPP1/FadL/TodX)"/>
    <property type="match status" value="1"/>
</dbReference>
<organism evidence="2 3">
    <name type="scientific">Siphonobacter aquaeclarae</name>
    <dbReference type="NCBI Taxonomy" id="563176"/>
    <lineage>
        <taxon>Bacteria</taxon>
        <taxon>Pseudomonadati</taxon>
        <taxon>Bacteroidota</taxon>
        <taxon>Cytophagia</taxon>
        <taxon>Cytophagales</taxon>
        <taxon>Cytophagaceae</taxon>
        <taxon>Siphonobacter</taxon>
    </lineage>
</organism>
<accession>A0A1G9PZY9</accession>
<keyword evidence="3" id="KW-1185">Reference proteome</keyword>
<dbReference type="SUPFAM" id="SSF56935">
    <property type="entry name" value="Porins"/>
    <property type="match status" value="1"/>
</dbReference>
<dbReference type="AlphaFoldDB" id="A0A1G9PZY9"/>
<dbReference type="Proteomes" id="UP000198901">
    <property type="component" value="Unassembled WGS sequence"/>
</dbReference>
<keyword evidence="1" id="KW-0732">Signal</keyword>
<gene>
    <name evidence="2" type="ORF">SAMN04488090_2404</name>
</gene>
<reference evidence="2 3" key="1">
    <citation type="submission" date="2016-10" db="EMBL/GenBank/DDBJ databases">
        <authorList>
            <person name="de Groot N.N."/>
        </authorList>
    </citation>
    <scope>NUCLEOTIDE SEQUENCE [LARGE SCALE GENOMIC DNA]</scope>
    <source>
        <strain evidence="2 3">DSM 21668</strain>
    </source>
</reference>
<dbReference type="EMBL" id="FNGS01000004">
    <property type="protein sequence ID" value="SDM04336.1"/>
    <property type="molecule type" value="Genomic_DNA"/>
</dbReference>
<proteinExistence type="predicted"/>
<dbReference type="STRING" id="563176.SAMN04488090_2404"/>
<dbReference type="OrthoDB" id="9765571at2"/>
<evidence type="ECO:0008006" key="4">
    <source>
        <dbReference type="Google" id="ProtNLM"/>
    </source>
</evidence>
<name>A0A1G9PZY9_9BACT</name>